<feature type="transmembrane region" description="Helical" evidence="5">
    <location>
        <begin position="236"/>
        <end position="258"/>
    </location>
</feature>
<name>A0ABV8F4U9_9ACTN</name>
<keyword evidence="4 5" id="KW-0472">Membrane</keyword>
<evidence type="ECO:0000256" key="5">
    <source>
        <dbReference type="SAM" id="Phobius"/>
    </source>
</evidence>
<evidence type="ECO:0000256" key="1">
    <source>
        <dbReference type="ARBA" id="ARBA00004141"/>
    </source>
</evidence>
<feature type="domain" description="ABC-2 type transporter transmembrane" evidence="6">
    <location>
        <begin position="12"/>
        <end position="214"/>
    </location>
</feature>
<evidence type="ECO:0000256" key="4">
    <source>
        <dbReference type="ARBA" id="ARBA00023136"/>
    </source>
</evidence>
<gene>
    <name evidence="7" type="ORF">ACFOYY_26460</name>
</gene>
<comment type="subcellular location">
    <subcellularLocation>
        <location evidence="1">Membrane</location>
        <topology evidence="1">Multi-pass membrane protein</topology>
    </subcellularLocation>
</comment>
<evidence type="ECO:0000259" key="6">
    <source>
        <dbReference type="Pfam" id="PF01061"/>
    </source>
</evidence>
<feature type="transmembrane region" description="Helical" evidence="5">
    <location>
        <begin position="168"/>
        <end position="185"/>
    </location>
</feature>
<dbReference type="PANTHER" id="PTHR43229:SF2">
    <property type="entry name" value="NODULATION PROTEIN J"/>
    <property type="match status" value="1"/>
</dbReference>
<evidence type="ECO:0000256" key="2">
    <source>
        <dbReference type="ARBA" id="ARBA00022692"/>
    </source>
</evidence>
<organism evidence="7 8">
    <name type="scientific">Streptosporangium jomthongense</name>
    <dbReference type="NCBI Taxonomy" id="1193683"/>
    <lineage>
        <taxon>Bacteria</taxon>
        <taxon>Bacillati</taxon>
        <taxon>Actinomycetota</taxon>
        <taxon>Actinomycetes</taxon>
        <taxon>Streptosporangiales</taxon>
        <taxon>Streptosporangiaceae</taxon>
        <taxon>Streptosporangium</taxon>
    </lineage>
</organism>
<dbReference type="Pfam" id="PF01061">
    <property type="entry name" value="ABC2_membrane"/>
    <property type="match status" value="1"/>
</dbReference>
<keyword evidence="2 5" id="KW-0812">Transmembrane</keyword>
<evidence type="ECO:0000313" key="7">
    <source>
        <dbReference type="EMBL" id="MFC3983699.1"/>
    </source>
</evidence>
<accession>A0ABV8F4U9</accession>
<feature type="transmembrane region" description="Helical" evidence="5">
    <location>
        <begin position="20"/>
        <end position="40"/>
    </location>
</feature>
<feature type="transmembrane region" description="Helical" evidence="5">
    <location>
        <begin position="97"/>
        <end position="124"/>
    </location>
</feature>
<evidence type="ECO:0000256" key="3">
    <source>
        <dbReference type="ARBA" id="ARBA00022989"/>
    </source>
</evidence>
<reference evidence="8" key="1">
    <citation type="journal article" date="2019" name="Int. J. Syst. Evol. Microbiol.">
        <title>The Global Catalogue of Microorganisms (GCM) 10K type strain sequencing project: providing services to taxonomists for standard genome sequencing and annotation.</title>
        <authorList>
            <consortium name="The Broad Institute Genomics Platform"/>
            <consortium name="The Broad Institute Genome Sequencing Center for Infectious Disease"/>
            <person name="Wu L."/>
            <person name="Ma J."/>
        </authorList>
    </citation>
    <scope>NUCLEOTIDE SEQUENCE [LARGE SCALE GENOMIC DNA]</scope>
    <source>
        <strain evidence="8">TBRC 7912</strain>
    </source>
</reference>
<protein>
    <submittedName>
        <fullName evidence="7">ABC transporter permease</fullName>
    </submittedName>
</protein>
<evidence type="ECO:0000313" key="8">
    <source>
        <dbReference type="Proteomes" id="UP001595698"/>
    </source>
</evidence>
<feature type="transmembrane region" description="Helical" evidence="5">
    <location>
        <begin position="136"/>
        <end position="156"/>
    </location>
</feature>
<dbReference type="EMBL" id="JBHSBC010000032">
    <property type="protein sequence ID" value="MFC3983699.1"/>
    <property type="molecule type" value="Genomic_DNA"/>
</dbReference>
<dbReference type="RefSeq" id="WP_352009643.1">
    <property type="nucleotide sequence ID" value="NZ_JBHSBC010000032.1"/>
</dbReference>
<keyword evidence="8" id="KW-1185">Reference proteome</keyword>
<dbReference type="InterPro" id="IPR051784">
    <property type="entry name" value="Nod_factor_ABC_transporter"/>
</dbReference>
<feature type="transmembrane region" description="Helical" evidence="5">
    <location>
        <begin position="52"/>
        <end position="76"/>
    </location>
</feature>
<sequence>MRTDALHAVRLAKIDLTLIFRNTTVLFTVLLMPLLMAWLFTQTQGGATIEGVSAKLFVLTGMPGLMMGFAVFVNLVNSLTARREELVLKRLRGGQPSAAAVLAGSALGALALFFGQVVLLGIWIQRTEGATPVNVPLMLLAAVLGVTVFGLLAAACSGLTPNAEMAQITVLPILLLLMIGSPVAFPTNALPGLLGTISGLLPITPIVKIMRSAFLGSDHYSGSGRALSVLEQWTGALPSFGILVVWIAVTALLAGWLFRWEPRHG</sequence>
<proteinExistence type="predicted"/>
<comment type="caution">
    <text evidence="7">The sequence shown here is derived from an EMBL/GenBank/DDBJ whole genome shotgun (WGS) entry which is preliminary data.</text>
</comment>
<keyword evidence="3 5" id="KW-1133">Transmembrane helix</keyword>
<dbReference type="InterPro" id="IPR013525">
    <property type="entry name" value="ABC2_TM"/>
</dbReference>
<dbReference type="PANTHER" id="PTHR43229">
    <property type="entry name" value="NODULATION PROTEIN J"/>
    <property type="match status" value="1"/>
</dbReference>
<dbReference type="Proteomes" id="UP001595698">
    <property type="component" value="Unassembled WGS sequence"/>
</dbReference>